<comment type="caution">
    <text evidence="2">The sequence shown here is derived from an EMBL/GenBank/DDBJ whole genome shotgun (WGS) entry which is preliminary data.</text>
</comment>
<reference evidence="2 3" key="1">
    <citation type="journal article" date="2021" name="Elife">
        <title>Chloroplast acquisition without the gene transfer in kleptoplastic sea slugs, Plakobranchus ocellatus.</title>
        <authorList>
            <person name="Maeda T."/>
            <person name="Takahashi S."/>
            <person name="Yoshida T."/>
            <person name="Shimamura S."/>
            <person name="Takaki Y."/>
            <person name="Nagai Y."/>
            <person name="Toyoda A."/>
            <person name="Suzuki Y."/>
            <person name="Arimoto A."/>
            <person name="Ishii H."/>
            <person name="Satoh N."/>
            <person name="Nishiyama T."/>
            <person name="Hasebe M."/>
            <person name="Maruyama T."/>
            <person name="Minagawa J."/>
            <person name="Obokata J."/>
            <person name="Shigenobu S."/>
        </authorList>
    </citation>
    <scope>NUCLEOTIDE SEQUENCE [LARGE SCALE GENOMIC DNA]</scope>
</reference>
<evidence type="ECO:0000256" key="1">
    <source>
        <dbReference type="SAM" id="MobiDB-lite"/>
    </source>
</evidence>
<dbReference type="Proteomes" id="UP000735302">
    <property type="component" value="Unassembled WGS sequence"/>
</dbReference>
<feature type="region of interest" description="Disordered" evidence="1">
    <location>
        <begin position="31"/>
        <end position="51"/>
    </location>
</feature>
<accession>A0AAV4AHR8</accession>
<protein>
    <submittedName>
        <fullName evidence="2">Uncharacterized protein</fullName>
    </submittedName>
</protein>
<name>A0AAV4AHR8_9GAST</name>
<feature type="compositionally biased region" description="Acidic residues" evidence="1">
    <location>
        <begin position="36"/>
        <end position="51"/>
    </location>
</feature>
<evidence type="ECO:0000313" key="3">
    <source>
        <dbReference type="Proteomes" id="UP000735302"/>
    </source>
</evidence>
<dbReference type="EMBL" id="BLXT01003778">
    <property type="protein sequence ID" value="GFO06572.1"/>
    <property type="molecule type" value="Genomic_DNA"/>
</dbReference>
<gene>
    <name evidence="2" type="ORF">PoB_003307700</name>
</gene>
<evidence type="ECO:0000313" key="2">
    <source>
        <dbReference type="EMBL" id="GFO06572.1"/>
    </source>
</evidence>
<dbReference type="AlphaFoldDB" id="A0AAV4AHR8"/>
<keyword evidence="3" id="KW-1185">Reference proteome</keyword>
<organism evidence="2 3">
    <name type="scientific">Plakobranchus ocellatus</name>
    <dbReference type="NCBI Taxonomy" id="259542"/>
    <lineage>
        <taxon>Eukaryota</taxon>
        <taxon>Metazoa</taxon>
        <taxon>Spiralia</taxon>
        <taxon>Lophotrochozoa</taxon>
        <taxon>Mollusca</taxon>
        <taxon>Gastropoda</taxon>
        <taxon>Heterobranchia</taxon>
        <taxon>Euthyneura</taxon>
        <taxon>Panpulmonata</taxon>
        <taxon>Sacoglossa</taxon>
        <taxon>Placobranchoidea</taxon>
        <taxon>Plakobranchidae</taxon>
        <taxon>Plakobranchus</taxon>
    </lineage>
</organism>
<proteinExistence type="predicted"/>
<sequence length="121" mass="14027">MTDKAGCSSNTGNRFGHLCKVGQAQILLEELPSDLSQEEPDLDPDDPTYEPETLEQRDLCWMLKTVRIKPTKVTVTNRLKSSRFRRWKKQEKDDYCGEFQHPEGPKESEFENCGRPIDFFS</sequence>